<dbReference type="Proteomes" id="UP001177021">
    <property type="component" value="Unassembled WGS sequence"/>
</dbReference>
<reference evidence="1" key="1">
    <citation type="submission" date="2023-10" db="EMBL/GenBank/DDBJ databases">
        <authorList>
            <person name="Rodriguez Cubillos JULIANA M."/>
            <person name="De Vega J."/>
        </authorList>
    </citation>
    <scope>NUCLEOTIDE SEQUENCE</scope>
</reference>
<protein>
    <submittedName>
        <fullName evidence="1">Uncharacterized protein</fullName>
    </submittedName>
</protein>
<accession>A0ACB0KY81</accession>
<evidence type="ECO:0000313" key="2">
    <source>
        <dbReference type="Proteomes" id="UP001177021"/>
    </source>
</evidence>
<organism evidence="1 2">
    <name type="scientific">Trifolium pratense</name>
    <name type="common">Red clover</name>
    <dbReference type="NCBI Taxonomy" id="57577"/>
    <lineage>
        <taxon>Eukaryota</taxon>
        <taxon>Viridiplantae</taxon>
        <taxon>Streptophyta</taxon>
        <taxon>Embryophyta</taxon>
        <taxon>Tracheophyta</taxon>
        <taxon>Spermatophyta</taxon>
        <taxon>Magnoliopsida</taxon>
        <taxon>eudicotyledons</taxon>
        <taxon>Gunneridae</taxon>
        <taxon>Pentapetalae</taxon>
        <taxon>rosids</taxon>
        <taxon>fabids</taxon>
        <taxon>Fabales</taxon>
        <taxon>Fabaceae</taxon>
        <taxon>Papilionoideae</taxon>
        <taxon>50 kb inversion clade</taxon>
        <taxon>NPAAA clade</taxon>
        <taxon>Hologalegina</taxon>
        <taxon>IRL clade</taxon>
        <taxon>Trifolieae</taxon>
        <taxon>Trifolium</taxon>
    </lineage>
</organism>
<sequence length="215" mass="24000">MAQQNEGWPLGLQPLNGRRIGDNFGSMSFNTLLTGSPTSSTNSSSDLDTESTGSFFLDKSTTLGSLMGVNGIVELSRKSIREAKSEIFKTKKDQNKYFNFSSCLFCLCSRNKDHELDNQKNNPPSLGQFLAIERRTTNGINRRNHQSNHVFCHDDELNETNNAESNSLFVNGTVAPPLSIRQSVETKRESMVLEQQKNGFGSIGELFSCMFRQNI</sequence>
<comment type="caution">
    <text evidence="1">The sequence shown here is derived from an EMBL/GenBank/DDBJ whole genome shotgun (WGS) entry which is preliminary data.</text>
</comment>
<proteinExistence type="predicted"/>
<name>A0ACB0KY81_TRIPR</name>
<keyword evidence="2" id="KW-1185">Reference proteome</keyword>
<dbReference type="EMBL" id="CASHSV030000311">
    <property type="protein sequence ID" value="CAJ2660854.1"/>
    <property type="molecule type" value="Genomic_DNA"/>
</dbReference>
<gene>
    <name evidence="1" type="ORF">MILVUS5_LOCUS26710</name>
</gene>
<evidence type="ECO:0000313" key="1">
    <source>
        <dbReference type="EMBL" id="CAJ2660854.1"/>
    </source>
</evidence>